<keyword evidence="2" id="KW-1185">Reference proteome</keyword>
<dbReference type="AlphaFoldDB" id="A0ABD3B990"/>
<dbReference type="InterPro" id="IPR027417">
    <property type="entry name" value="P-loop_NTPase"/>
</dbReference>
<proteinExistence type="predicted"/>
<name>A0ABD3B990_9LAMI</name>
<accession>A0ABD3B990</accession>
<evidence type="ECO:0000313" key="1">
    <source>
        <dbReference type="EMBL" id="KAL3613902.1"/>
    </source>
</evidence>
<dbReference type="EMBL" id="JAVIJP010000107">
    <property type="protein sequence ID" value="KAL3613902.1"/>
    <property type="molecule type" value="Genomic_DNA"/>
</dbReference>
<dbReference type="InterPro" id="IPR004472">
    <property type="entry name" value="DTB_synth_BioD"/>
</dbReference>
<comment type="caution">
    <text evidence="1">The sequence shown here is derived from an EMBL/GenBank/DDBJ whole genome shotgun (WGS) entry which is preliminary data.</text>
</comment>
<dbReference type="Gene3D" id="3.40.50.300">
    <property type="entry name" value="P-loop containing nucleotide triphosphate hydrolases"/>
    <property type="match status" value="1"/>
</dbReference>
<dbReference type="PANTHER" id="PTHR43210:SF5">
    <property type="entry name" value="DETHIOBIOTIN SYNTHETASE"/>
    <property type="match status" value="1"/>
</dbReference>
<dbReference type="Proteomes" id="UP001632038">
    <property type="component" value="Unassembled WGS sequence"/>
</dbReference>
<gene>
    <name evidence="1" type="ORF">CASFOL_041976</name>
</gene>
<dbReference type="GO" id="GO:0009102">
    <property type="term" value="P:biotin biosynthetic process"/>
    <property type="evidence" value="ECO:0007669"/>
    <property type="project" value="UniProtKB-ARBA"/>
</dbReference>
<organism evidence="1 2">
    <name type="scientific">Castilleja foliolosa</name>
    <dbReference type="NCBI Taxonomy" id="1961234"/>
    <lineage>
        <taxon>Eukaryota</taxon>
        <taxon>Viridiplantae</taxon>
        <taxon>Streptophyta</taxon>
        <taxon>Embryophyta</taxon>
        <taxon>Tracheophyta</taxon>
        <taxon>Spermatophyta</taxon>
        <taxon>Magnoliopsida</taxon>
        <taxon>eudicotyledons</taxon>
        <taxon>Gunneridae</taxon>
        <taxon>Pentapetalae</taxon>
        <taxon>asterids</taxon>
        <taxon>lamiids</taxon>
        <taxon>Lamiales</taxon>
        <taxon>Orobanchaceae</taxon>
        <taxon>Pedicularideae</taxon>
        <taxon>Castillejinae</taxon>
        <taxon>Castilleja</taxon>
    </lineage>
</organism>
<sequence length="253" mass="28615">MSLLRLPPLPLIKQSPAYLPLSTSPSPLVSRVSPHAPNLHNMGLQHFSRKNPSLRRPLHVLHLLLQEEICPNRVPRRFRFTLCLQKILRVFRFQASPFLRLKASIPAANQILGANKDSGDEGIKKVSGLQNVQCYEERKLQGSETSNESELFPVSELVCKTMYAWKEAVSPHLAAEKEEAMVSDSKVLDMLKRCLENRPGPGKEDSEIMCVIETAGGVASPVLFSATYIDLFDYRLFSSGWEIRWNLRNYICL</sequence>
<reference evidence="2" key="1">
    <citation type="journal article" date="2024" name="IScience">
        <title>Strigolactones Initiate the Formation of Haustorium-like Structures in Castilleja.</title>
        <authorList>
            <person name="Buerger M."/>
            <person name="Peterson D."/>
            <person name="Chory J."/>
        </authorList>
    </citation>
    <scope>NUCLEOTIDE SEQUENCE [LARGE SCALE GENOMIC DNA]</scope>
</reference>
<protein>
    <submittedName>
        <fullName evidence="1">Uncharacterized protein</fullName>
    </submittedName>
</protein>
<evidence type="ECO:0000313" key="2">
    <source>
        <dbReference type="Proteomes" id="UP001632038"/>
    </source>
</evidence>
<dbReference type="PANTHER" id="PTHR43210">
    <property type="entry name" value="DETHIOBIOTIN SYNTHETASE"/>
    <property type="match status" value="1"/>
</dbReference>